<protein>
    <submittedName>
        <fullName evidence="1">Uncharacterized protein</fullName>
    </submittedName>
</protein>
<name>A0ACB7RKU9_HYAAI</name>
<proteinExistence type="predicted"/>
<accession>A0ACB7RKU9</accession>
<gene>
    <name evidence="1" type="ORF">HPB50_008031</name>
</gene>
<keyword evidence="2" id="KW-1185">Reference proteome</keyword>
<dbReference type="Proteomes" id="UP000821845">
    <property type="component" value="Chromosome 9"/>
</dbReference>
<comment type="caution">
    <text evidence="1">The sequence shown here is derived from an EMBL/GenBank/DDBJ whole genome shotgun (WGS) entry which is preliminary data.</text>
</comment>
<evidence type="ECO:0000313" key="2">
    <source>
        <dbReference type="Proteomes" id="UP000821845"/>
    </source>
</evidence>
<evidence type="ECO:0000313" key="1">
    <source>
        <dbReference type="EMBL" id="KAH6922039.1"/>
    </source>
</evidence>
<sequence length="500" mass="56415">MPVCEVNHSESVDPDVMEFFRKGMRHCQSGSESEDAADLTNAIISPWNVLIYNDRISEQDAAILRRMLTSILLVWRLIICDISLRAFKVAFDNLEDCPSLKHVHFCIDCEGNDLGINISGALKGVQSFGLNCRNVGSQFPHDIASYLRQENSWKELSLCSTCGSCQGAAVIIEALAENKTLQTFTLDNMTISPDTLVRLAKMLASNSRLKEVRLNDSCRVEKAAVSALLAEERYADIFKRIHIVWPEELLWELTMLIRLEACCPRLTVKVSSSVDEGLLGEFFQAVAADNKLRSLCFDDVGDTFDALAQGIAFVVKRTKTLRELRNRMGVKHGYEHQLQFILDALKENRSINHFQMWTEMVTPEIATSLSGLLAVNDALMEINICEHPDISASNVEIILQGLRSNHSLNELTFCSYREDLEGVLEVNALLMRNTLLIEKARIFVQFGGDDNDKEGLDALMKVYSSAVFLRRLQEETGKSREAIVDEVMATLHWYWAYFAR</sequence>
<organism evidence="1 2">
    <name type="scientific">Hyalomma asiaticum</name>
    <name type="common">Tick</name>
    <dbReference type="NCBI Taxonomy" id="266040"/>
    <lineage>
        <taxon>Eukaryota</taxon>
        <taxon>Metazoa</taxon>
        <taxon>Ecdysozoa</taxon>
        <taxon>Arthropoda</taxon>
        <taxon>Chelicerata</taxon>
        <taxon>Arachnida</taxon>
        <taxon>Acari</taxon>
        <taxon>Parasitiformes</taxon>
        <taxon>Ixodida</taxon>
        <taxon>Ixodoidea</taxon>
        <taxon>Ixodidae</taxon>
        <taxon>Hyalomminae</taxon>
        <taxon>Hyalomma</taxon>
    </lineage>
</organism>
<reference evidence="1" key="1">
    <citation type="submission" date="2020-05" db="EMBL/GenBank/DDBJ databases">
        <title>Large-scale comparative analyses of tick genomes elucidate their genetic diversity and vector capacities.</title>
        <authorList>
            <person name="Jia N."/>
            <person name="Wang J."/>
            <person name="Shi W."/>
            <person name="Du L."/>
            <person name="Sun Y."/>
            <person name="Zhan W."/>
            <person name="Jiang J."/>
            <person name="Wang Q."/>
            <person name="Zhang B."/>
            <person name="Ji P."/>
            <person name="Sakyi L.B."/>
            <person name="Cui X."/>
            <person name="Yuan T."/>
            <person name="Jiang B."/>
            <person name="Yang W."/>
            <person name="Lam T.T.-Y."/>
            <person name="Chang Q."/>
            <person name="Ding S."/>
            <person name="Wang X."/>
            <person name="Zhu J."/>
            <person name="Ruan X."/>
            <person name="Zhao L."/>
            <person name="Wei J."/>
            <person name="Que T."/>
            <person name="Du C."/>
            <person name="Cheng J."/>
            <person name="Dai P."/>
            <person name="Han X."/>
            <person name="Huang E."/>
            <person name="Gao Y."/>
            <person name="Liu J."/>
            <person name="Shao H."/>
            <person name="Ye R."/>
            <person name="Li L."/>
            <person name="Wei W."/>
            <person name="Wang X."/>
            <person name="Wang C."/>
            <person name="Yang T."/>
            <person name="Huo Q."/>
            <person name="Li W."/>
            <person name="Guo W."/>
            <person name="Chen H."/>
            <person name="Zhou L."/>
            <person name="Ni X."/>
            <person name="Tian J."/>
            <person name="Zhou Y."/>
            <person name="Sheng Y."/>
            <person name="Liu T."/>
            <person name="Pan Y."/>
            <person name="Xia L."/>
            <person name="Li J."/>
            <person name="Zhao F."/>
            <person name="Cao W."/>
        </authorList>
    </citation>
    <scope>NUCLEOTIDE SEQUENCE</scope>
    <source>
        <strain evidence="1">Hyas-2018</strain>
    </source>
</reference>
<dbReference type="EMBL" id="CM023489">
    <property type="protein sequence ID" value="KAH6922039.1"/>
    <property type="molecule type" value="Genomic_DNA"/>
</dbReference>